<sequence length="119" mass="13948">MFLVITIGLLSLFMYFQVKKSDTFLKHRLWDKMYVVMPVIFFISLVIVMILFLTGPLSEVTQSNRWLIYAVMYYMLFVINMTVLAVIHKVKKNTISNEHKISYSFVITSLGLLLVIFIL</sequence>
<reference evidence="2 3" key="1">
    <citation type="journal article" date="2022" name="Evol. Bioinform. Online">
        <title>Draft Genome Sequence of Oceanobacillus jordanicus Strain GSFE11, a Halotolerant Plant Growth-Promoting Bacterial Endophyte Isolated From the Jordan Valley.</title>
        <authorList>
            <person name="Alhindi T."/>
            <person name="Albdaiwi R."/>
        </authorList>
    </citation>
    <scope>NUCLEOTIDE SEQUENCE [LARGE SCALE GENOMIC DNA]</scope>
    <source>
        <strain evidence="2 3">GSFE11</strain>
    </source>
</reference>
<keyword evidence="1" id="KW-0472">Membrane</keyword>
<gene>
    <name evidence="2" type="ORF">K3T81_03485</name>
</gene>
<proteinExistence type="predicted"/>
<evidence type="ECO:0000256" key="1">
    <source>
        <dbReference type="SAM" id="Phobius"/>
    </source>
</evidence>
<evidence type="ECO:0000313" key="3">
    <source>
        <dbReference type="Proteomes" id="UP001199631"/>
    </source>
</evidence>
<feature type="transmembrane region" description="Helical" evidence="1">
    <location>
        <begin position="66"/>
        <end position="88"/>
    </location>
</feature>
<dbReference type="RefSeq" id="WP_238018272.1">
    <property type="nucleotide sequence ID" value="NZ_JAIFZM010000002.1"/>
</dbReference>
<dbReference type="EMBL" id="JAIFZM010000002">
    <property type="protein sequence ID" value="MCG3418205.1"/>
    <property type="molecule type" value="Genomic_DNA"/>
</dbReference>
<keyword evidence="1" id="KW-1133">Transmembrane helix</keyword>
<comment type="caution">
    <text evidence="2">The sequence shown here is derived from an EMBL/GenBank/DDBJ whole genome shotgun (WGS) entry which is preliminary data.</text>
</comment>
<dbReference type="Proteomes" id="UP001199631">
    <property type="component" value="Unassembled WGS sequence"/>
</dbReference>
<evidence type="ECO:0000313" key="2">
    <source>
        <dbReference type="EMBL" id="MCG3418205.1"/>
    </source>
</evidence>
<keyword evidence="1" id="KW-0812">Transmembrane</keyword>
<organism evidence="2 3">
    <name type="scientific">Oceanobacillus jordanicus</name>
    <dbReference type="NCBI Taxonomy" id="2867266"/>
    <lineage>
        <taxon>Bacteria</taxon>
        <taxon>Bacillati</taxon>
        <taxon>Bacillota</taxon>
        <taxon>Bacilli</taxon>
        <taxon>Bacillales</taxon>
        <taxon>Bacillaceae</taxon>
        <taxon>Oceanobacillus</taxon>
    </lineage>
</organism>
<feature type="transmembrane region" description="Helical" evidence="1">
    <location>
        <begin position="100"/>
        <end position="118"/>
    </location>
</feature>
<name>A0AAW5B252_9BACI</name>
<keyword evidence="3" id="KW-1185">Reference proteome</keyword>
<protein>
    <submittedName>
        <fullName evidence="2">Uncharacterized protein</fullName>
    </submittedName>
</protein>
<accession>A0AAW5B252</accession>
<dbReference type="AlphaFoldDB" id="A0AAW5B252"/>
<feature type="transmembrane region" description="Helical" evidence="1">
    <location>
        <begin position="34"/>
        <end position="54"/>
    </location>
</feature>